<gene>
    <name evidence="6" type="ORF">M4Z11_05155</name>
</gene>
<sequence>MRKLLNAMKNAVGLSNTADDVDYSSASLENIIADLENDIDNNYWSNTNYTKRDFKMMPALIKQANNKYLEMNLTLIKEPIDFVALIKKTIKNGIKSSRYIVNVGGNDDAIHFGVVDHQTIDNKISLILFEPARFSFPNAAILGAKMQTIAETRLSHCYFSMAEMDIQRSISECAIFSLSLAKKLYRQSDKLEKLHRDNIKGDRWDREIHLSCDLLDTYLPIDFYKHVQGLRRLEEYMTKNPESKNEIINKKNETIFERFERNSVVLRGRCISVSAHKKRVAEYKSLMR</sequence>
<organism evidence="6 7">
    <name type="scientific">Bartonella bilalgolemii</name>
    <dbReference type="NCBI Taxonomy" id="2942911"/>
    <lineage>
        <taxon>Bacteria</taxon>
        <taxon>Pseudomonadati</taxon>
        <taxon>Pseudomonadota</taxon>
        <taxon>Alphaproteobacteria</taxon>
        <taxon>Hyphomicrobiales</taxon>
        <taxon>Bartonellaceae</taxon>
        <taxon>Bartonella</taxon>
    </lineage>
</organism>
<dbReference type="Proteomes" id="UP001523003">
    <property type="component" value="Unassembled WGS sequence"/>
</dbReference>
<dbReference type="EMBL" id="JAMCOF010000008">
    <property type="protein sequence ID" value="MCL6229986.1"/>
    <property type="molecule type" value="Genomic_DNA"/>
</dbReference>
<keyword evidence="1" id="KW-0808">Transferase</keyword>
<dbReference type="NCBIfam" id="NF011898">
    <property type="entry name" value="PRK15371.1"/>
    <property type="match status" value="1"/>
</dbReference>
<accession>A0ABT0P934</accession>
<dbReference type="InterPro" id="IPR005083">
    <property type="entry name" value="YopJ-like"/>
</dbReference>
<comment type="catalytic activity">
    <reaction evidence="5">
        <text>L-seryl-[protein] + acetyl-CoA = O-acetyl-L-seryl-[protein] + CoA</text>
        <dbReference type="Rhea" id="RHEA:59392"/>
        <dbReference type="Rhea" id="RHEA-COMP:9863"/>
        <dbReference type="Rhea" id="RHEA-COMP:15352"/>
        <dbReference type="ChEBI" id="CHEBI:29999"/>
        <dbReference type="ChEBI" id="CHEBI:57287"/>
        <dbReference type="ChEBI" id="CHEBI:57288"/>
        <dbReference type="ChEBI" id="CHEBI:141128"/>
    </reaction>
    <physiologicalReaction direction="left-to-right" evidence="5">
        <dbReference type="Rhea" id="RHEA:59393"/>
    </physiologicalReaction>
</comment>
<evidence type="ECO:0000313" key="6">
    <source>
        <dbReference type="EMBL" id="MCL6229986.1"/>
    </source>
</evidence>
<name>A0ABT0P934_9HYPH</name>
<evidence type="ECO:0000256" key="4">
    <source>
        <dbReference type="ARBA" id="ARBA00048364"/>
    </source>
</evidence>
<comment type="similarity">
    <text evidence="3">Belongs to the acetyltransferase YopJ family.</text>
</comment>
<evidence type="ECO:0000256" key="3">
    <source>
        <dbReference type="ARBA" id="ARBA00023785"/>
    </source>
</evidence>
<evidence type="ECO:0000256" key="5">
    <source>
        <dbReference type="ARBA" id="ARBA00048662"/>
    </source>
</evidence>
<evidence type="ECO:0000313" key="7">
    <source>
        <dbReference type="Proteomes" id="UP001523003"/>
    </source>
</evidence>
<keyword evidence="7" id="KW-1185">Reference proteome</keyword>
<protein>
    <submittedName>
        <fullName evidence="6">YopJ/AvrA family T3SS effector serine/threonine acetyltransferase</fullName>
    </submittedName>
</protein>
<comment type="caution">
    <text evidence="6">The sequence shown here is derived from an EMBL/GenBank/DDBJ whole genome shotgun (WGS) entry which is preliminary data.</text>
</comment>
<evidence type="ECO:0000256" key="1">
    <source>
        <dbReference type="ARBA" id="ARBA00022679"/>
    </source>
</evidence>
<dbReference type="Pfam" id="PF03421">
    <property type="entry name" value="Acetyltransf_14"/>
    <property type="match status" value="1"/>
</dbReference>
<proteinExistence type="inferred from homology"/>
<evidence type="ECO:0000256" key="2">
    <source>
        <dbReference type="ARBA" id="ARBA00023315"/>
    </source>
</evidence>
<dbReference type="RefSeq" id="WP_249677201.1">
    <property type="nucleotide sequence ID" value="NZ_JAMCOF010000008.1"/>
</dbReference>
<keyword evidence="2" id="KW-0012">Acyltransferase</keyword>
<reference evidence="6 7" key="1">
    <citation type="submission" date="2022-05" db="EMBL/GenBank/DDBJ databases">
        <title>Description of the Bartonella bilalgolemii sp. nov. Isolated from Apodemus uralensis (Pallas 1811).</title>
        <authorList>
            <person name="Zgheib R."/>
            <person name="Celebi B."/>
        </authorList>
    </citation>
    <scope>NUCLEOTIDE SEQUENCE [LARGE SCALE GENOMIC DNA]</scope>
    <source>
        <strain evidence="6 7">G70</strain>
    </source>
</reference>
<comment type="catalytic activity">
    <reaction evidence="4">
        <text>L-threonyl-[protein] + acetyl-CoA = O-acetyl-L-threonyl-[protein] + CoA</text>
        <dbReference type="Rhea" id="RHEA:65340"/>
        <dbReference type="Rhea" id="RHEA-COMP:11060"/>
        <dbReference type="Rhea" id="RHEA-COMP:16780"/>
        <dbReference type="ChEBI" id="CHEBI:30013"/>
        <dbReference type="ChEBI" id="CHEBI:57287"/>
        <dbReference type="ChEBI" id="CHEBI:57288"/>
        <dbReference type="ChEBI" id="CHEBI:141025"/>
    </reaction>
    <physiologicalReaction direction="left-to-right" evidence="4">
        <dbReference type="Rhea" id="RHEA:65341"/>
    </physiologicalReaction>
</comment>